<comment type="function">
    <text evidence="3">Required for formate dehydrogenase (FDH) activity. Acts as a sulfur carrier protein that transfers sulfur from IscS to the molybdenum cofactor prior to its insertion into FDH.</text>
</comment>
<dbReference type="InterPro" id="IPR016193">
    <property type="entry name" value="Cytidine_deaminase-like"/>
</dbReference>
<dbReference type="PANTHER" id="PTHR30592">
    <property type="entry name" value="FORMATE DEHYDROGENASE"/>
    <property type="match status" value="1"/>
</dbReference>
<dbReference type="Pfam" id="PF02634">
    <property type="entry name" value="FdhD-NarQ"/>
    <property type="match status" value="1"/>
</dbReference>
<evidence type="ECO:0000256" key="3">
    <source>
        <dbReference type="HAMAP-Rule" id="MF_00187"/>
    </source>
</evidence>
<protein>
    <recommendedName>
        <fullName evidence="3">Sulfur carrier protein FdhD</fullName>
    </recommendedName>
</protein>
<comment type="caution">
    <text evidence="4">The sequence shown here is derived from an EMBL/GenBank/DDBJ whole genome shotgun (WGS) entry which is preliminary data.</text>
</comment>
<accession>A0ABX0AB95</accession>
<evidence type="ECO:0000313" key="5">
    <source>
        <dbReference type="Proteomes" id="UP001429354"/>
    </source>
</evidence>
<keyword evidence="5" id="KW-1185">Reference proteome</keyword>
<dbReference type="Gene3D" id="3.40.140.10">
    <property type="entry name" value="Cytidine Deaminase, domain 2"/>
    <property type="match status" value="1"/>
</dbReference>
<dbReference type="Proteomes" id="UP001429354">
    <property type="component" value="Unassembled WGS sequence"/>
</dbReference>
<reference evidence="4 5" key="1">
    <citation type="submission" date="2018-07" db="EMBL/GenBank/DDBJ databases">
        <title>Whole genome Sequencing of Pseudoxanthomonas gei KCTC 32298 (T).</title>
        <authorList>
            <person name="Kumar S."/>
            <person name="Bansal K."/>
            <person name="Kaur A."/>
            <person name="Patil P."/>
            <person name="Sharma S."/>
            <person name="Patil P.B."/>
        </authorList>
    </citation>
    <scope>NUCLEOTIDE SEQUENCE [LARGE SCALE GENOMIC DNA]</scope>
    <source>
        <strain evidence="4 5">KCTC 32298</strain>
    </source>
</reference>
<feature type="binding site" evidence="3">
    <location>
        <begin position="255"/>
        <end position="260"/>
    </location>
    <ligand>
        <name>Mo-bis(molybdopterin guanine dinucleotide)</name>
        <dbReference type="ChEBI" id="CHEBI:60539"/>
    </ligand>
</feature>
<evidence type="ECO:0000256" key="2">
    <source>
        <dbReference type="ARBA" id="ARBA00023150"/>
    </source>
</evidence>
<sequence length="282" mass="29280">MVAADPVAGAGVASRAVLEVRAGVAEPKLDLLAEEVPVGVHYDGIPFAVMMASPGNLLDFAHGFSLTERGIACGGIVEVDVRDVLEGIVLDIRTTDPASAMMSSDQTRLMPGRSGCGICGSRLLEEVVRQPAAVGEGVVLAAQALEVALVALQDRQPLNAATGAIHAAAWCNVYGTVVEVREDVGRHNALDKLIGAMLRAGIDPATGFALVTSRASYEMVTKAAIAGIPLLAAISAPTALAVDLAQSCGLTLAGFVRPGRHVVYSHPWRLRVRPRQAAEHAS</sequence>
<name>A0ABX0AB95_9GAMM</name>
<organism evidence="4 5">
    <name type="scientific">Pseudoxanthomonas gei</name>
    <dbReference type="NCBI Taxonomy" id="1383030"/>
    <lineage>
        <taxon>Bacteria</taxon>
        <taxon>Pseudomonadati</taxon>
        <taxon>Pseudomonadota</taxon>
        <taxon>Gammaproteobacteria</taxon>
        <taxon>Lysobacterales</taxon>
        <taxon>Lysobacteraceae</taxon>
        <taxon>Pseudoxanthomonas</taxon>
    </lineage>
</organism>
<comment type="similarity">
    <text evidence="3">Belongs to the FdhD family.</text>
</comment>
<gene>
    <name evidence="3" type="primary">fdhD</name>
    <name evidence="4" type="ORF">DT603_04755</name>
</gene>
<keyword evidence="1 3" id="KW-0963">Cytoplasm</keyword>
<dbReference type="Gene3D" id="3.10.20.10">
    <property type="match status" value="1"/>
</dbReference>
<dbReference type="NCBIfam" id="TIGR00129">
    <property type="entry name" value="fdhD_narQ"/>
    <property type="match status" value="1"/>
</dbReference>
<dbReference type="PIRSF" id="PIRSF015626">
    <property type="entry name" value="FdhD"/>
    <property type="match status" value="1"/>
</dbReference>
<proteinExistence type="inferred from homology"/>
<evidence type="ECO:0000313" key="4">
    <source>
        <dbReference type="EMBL" id="NDK38148.1"/>
    </source>
</evidence>
<comment type="subcellular location">
    <subcellularLocation>
        <location evidence="3">Cytoplasm</location>
    </subcellularLocation>
</comment>
<dbReference type="HAMAP" id="MF_00187">
    <property type="entry name" value="FdhD"/>
    <property type="match status" value="1"/>
</dbReference>
<dbReference type="PANTHER" id="PTHR30592:SF1">
    <property type="entry name" value="SULFUR CARRIER PROTEIN FDHD"/>
    <property type="match status" value="1"/>
</dbReference>
<evidence type="ECO:0000256" key="1">
    <source>
        <dbReference type="ARBA" id="ARBA00022490"/>
    </source>
</evidence>
<dbReference type="EMBL" id="QOVG01000002">
    <property type="protein sequence ID" value="NDK38148.1"/>
    <property type="molecule type" value="Genomic_DNA"/>
</dbReference>
<keyword evidence="2 3" id="KW-0501">Molybdenum cofactor biosynthesis</keyword>
<feature type="active site" description="Cysteine persulfide intermediate" evidence="3">
    <location>
        <position position="116"/>
    </location>
</feature>
<dbReference type="InterPro" id="IPR003786">
    <property type="entry name" value="FdhD"/>
</dbReference>
<dbReference type="SUPFAM" id="SSF53927">
    <property type="entry name" value="Cytidine deaminase-like"/>
    <property type="match status" value="1"/>
</dbReference>